<keyword evidence="5" id="KW-1185">Reference proteome</keyword>
<dbReference type="RefSeq" id="XP_005716620.1">
    <property type="nucleotide sequence ID" value="XM_005716563.1"/>
</dbReference>
<dbReference type="Proteomes" id="UP000012073">
    <property type="component" value="Unassembled WGS sequence"/>
</dbReference>
<keyword evidence="3" id="KW-0732">Signal</keyword>
<feature type="transmembrane region" description="Helical" evidence="2">
    <location>
        <begin position="390"/>
        <end position="408"/>
    </location>
</feature>
<dbReference type="KEGG" id="ccp:CHC_T00005194001"/>
<accession>R7QH56</accession>
<evidence type="ECO:0000313" key="4">
    <source>
        <dbReference type="EMBL" id="CDF36801.1"/>
    </source>
</evidence>
<dbReference type="AlphaFoldDB" id="R7QH56"/>
<keyword evidence="2" id="KW-0472">Membrane</keyword>
<feature type="transmembrane region" description="Helical" evidence="2">
    <location>
        <begin position="285"/>
        <end position="307"/>
    </location>
</feature>
<gene>
    <name evidence="4" type="ORF">CHC_T00005194001</name>
</gene>
<evidence type="ECO:0000256" key="3">
    <source>
        <dbReference type="SAM" id="SignalP"/>
    </source>
</evidence>
<protein>
    <submittedName>
        <fullName evidence="4">Uncharacterized protein</fullName>
    </submittedName>
</protein>
<dbReference type="GeneID" id="17324334"/>
<feature type="transmembrane region" description="Helical" evidence="2">
    <location>
        <begin position="239"/>
        <end position="264"/>
    </location>
</feature>
<dbReference type="EMBL" id="HG001803">
    <property type="protein sequence ID" value="CDF36801.1"/>
    <property type="molecule type" value="Genomic_DNA"/>
</dbReference>
<reference evidence="5" key="1">
    <citation type="journal article" date="2013" name="Proc. Natl. Acad. Sci. U.S.A.">
        <title>Genome structure and metabolic features in the red seaweed Chondrus crispus shed light on evolution of the Archaeplastida.</title>
        <authorList>
            <person name="Collen J."/>
            <person name="Porcel B."/>
            <person name="Carre W."/>
            <person name="Ball S.G."/>
            <person name="Chaparro C."/>
            <person name="Tonon T."/>
            <person name="Barbeyron T."/>
            <person name="Michel G."/>
            <person name="Noel B."/>
            <person name="Valentin K."/>
            <person name="Elias M."/>
            <person name="Artiguenave F."/>
            <person name="Arun A."/>
            <person name="Aury J.M."/>
            <person name="Barbosa-Neto J.F."/>
            <person name="Bothwell J.H."/>
            <person name="Bouget F.Y."/>
            <person name="Brillet L."/>
            <person name="Cabello-Hurtado F."/>
            <person name="Capella-Gutierrez S."/>
            <person name="Charrier B."/>
            <person name="Cladiere L."/>
            <person name="Cock J.M."/>
            <person name="Coelho S.M."/>
            <person name="Colleoni C."/>
            <person name="Czjzek M."/>
            <person name="Da Silva C."/>
            <person name="Delage L."/>
            <person name="Denoeud F."/>
            <person name="Deschamps P."/>
            <person name="Dittami S.M."/>
            <person name="Gabaldon T."/>
            <person name="Gachon C.M."/>
            <person name="Groisillier A."/>
            <person name="Herve C."/>
            <person name="Jabbari K."/>
            <person name="Katinka M."/>
            <person name="Kloareg B."/>
            <person name="Kowalczyk N."/>
            <person name="Labadie K."/>
            <person name="Leblanc C."/>
            <person name="Lopez P.J."/>
            <person name="McLachlan D.H."/>
            <person name="Meslet-Cladiere L."/>
            <person name="Moustafa A."/>
            <person name="Nehr Z."/>
            <person name="Nyvall Collen P."/>
            <person name="Panaud O."/>
            <person name="Partensky F."/>
            <person name="Poulain J."/>
            <person name="Rensing S.A."/>
            <person name="Rousvoal S."/>
            <person name="Samson G."/>
            <person name="Symeonidi A."/>
            <person name="Weissenbach J."/>
            <person name="Zambounis A."/>
            <person name="Wincker P."/>
            <person name="Boyen C."/>
        </authorList>
    </citation>
    <scope>NUCLEOTIDE SEQUENCE [LARGE SCALE GENOMIC DNA]</scope>
    <source>
        <strain evidence="5">cv. Stackhouse</strain>
    </source>
</reference>
<feature type="compositionally biased region" description="Basic and acidic residues" evidence="1">
    <location>
        <begin position="447"/>
        <end position="462"/>
    </location>
</feature>
<dbReference type="Gramene" id="CDF36801">
    <property type="protein sequence ID" value="CDF36801"/>
    <property type="gene ID" value="CHC_T00005194001"/>
</dbReference>
<keyword evidence="2" id="KW-1133">Transmembrane helix</keyword>
<proteinExistence type="predicted"/>
<name>R7QH56_CHOCR</name>
<evidence type="ECO:0000313" key="5">
    <source>
        <dbReference type="Proteomes" id="UP000012073"/>
    </source>
</evidence>
<evidence type="ECO:0000256" key="1">
    <source>
        <dbReference type="SAM" id="MobiDB-lite"/>
    </source>
</evidence>
<feature type="region of interest" description="Disordered" evidence="1">
    <location>
        <begin position="438"/>
        <end position="462"/>
    </location>
</feature>
<evidence type="ECO:0000256" key="2">
    <source>
        <dbReference type="SAM" id="Phobius"/>
    </source>
</evidence>
<keyword evidence="2" id="KW-0812">Transmembrane</keyword>
<sequence>MPPGRRPSTAPPLLFFLSLLFLIHLLRRLPHTRRQHDLPLVLRAATPLFTYAISTARNVHGNRCAVLRCLPPAKSPVVSLRTVCDIVTLTAVPKTTPPATHLCVLHYLVRHWDALSRTYNDGLFHVSPAILLRHDPVLLPTFSDPLHFPLAANARSISPDWFSVFPSNRSRPVFADWHSAALKLHNSANPPSALLQTALNRARSCADPAVECHPRDISIARDCSAIPSASCLFHRDPSFLSSFLIAAAALVTLHHLLDAVSGFVPRRRLTTLRLLLAAEWGQARYDVLALVALALFAFALLAGLPHWPDIVATLGRPLSVSVKHRLQNVQIEDPMDVFAGAASLRGRWDGYAYVMADGTNWVRISGPGAAMVVLLTAGAMRMREAVGQGLLVRCITFVLGVRVLCFLIKTVGKASERRKDEDEEYATRLEASLFRRKQRSRSFLSSRELEVGQASEEKSMRR</sequence>
<organism evidence="4 5">
    <name type="scientific">Chondrus crispus</name>
    <name type="common">Carrageen Irish moss</name>
    <name type="synonym">Polymorpha crispa</name>
    <dbReference type="NCBI Taxonomy" id="2769"/>
    <lineage>
        <taxon>Eukaryota</taxon>
        <taxon>Rhodophyta</taxon>
        <taxon>Florideophyceae</taxon>
        <taxon>Rhodymeniophycidae</taxon>
        <taxon>Gigartinales</taxon>
        <taxon>Gigartinaceae</taxon>
        <taxon>Chondrus</taxon>
    </lineage>
</organism>
<feature type="chain" id="PRO_5004442741" evidence="3">
    <location>
        <begin position="29"/>
        <end position="462"/>
    </location>
</feature>
<feature type="signal peptide" evidence="3">
    <location>
        <begin position="1"/>
        <end position="28"/>
    </location>
</feature>